<feature type="disulfide bond" evidence="16">
    <location>
        <begin position="1807"/>
        <end position="1868"/>
    </location>
</feature>
<dbReference type="Pfam" id="PF00431">
    <property type="entry name" value="CUB"/>
    <property type="match status" value="6"/>
</dbReference>
<dbReference type="PANTHER" id="PTHR48071:SF27">
    <property type="entry name" value="SCAVENGER RECEPTOR CYSTEINE-RICH TYPE 1 PROTEIN M130-LIKE"/>
    <property type="match status" value="1"/>
</dbReference>
<protein>
    <recommendedName>
        <fullName evidence="12">Scavenger receptor cysteine-rich domain-containing protein DMBT1</fullName>
    </recommendedName>
    <alternativeName>
        <fullName evidence="13">Deleted in malignant brain tumors 1 protein</fullName>
    </alternativeName>
    <alternativeName>
        <fullName evidence="11">Hensin</fullName>
    </alternativeName>
</protein>
<proteinExistence type="inferred from homology"/>
<evidence type="ECO:0000256" key="8">
    <source>
        <dbReference type="ARBA" id="ARBA00022927"/>
    </source>
</evidence>
<feature type="disulfide bond" evidence="16">
    <location>
        <begin position="2042"/>
        <end position="2106"/>
    </location>
</feature>
<keyword evidence="9 16" id="KW-1015">Disulfide bond</keyword>
<evidence type="ECO:0000256" key="13">
    <source>
        <dbReference type="ARBA" id="ARBA00047200"/>
    </source>
</evidence>
<evidence type="ECO:0000256" key="9">
    <source>
        <dbReference type="ARBA" id="ARBA00023157"/>
    </source>
</evidence>
<dbReference type="InterPro" id="IPR035914">
    <property type="entry name" value="Sperma_CUB_dom_sf"/>
</dbReference>
<dbReference type="FunFam" id="2.60.120.290:FF:000005">
    <property type="entry name" value="Procollagen C-endopeptidase enhancer 1"/>
    <property type="match status" value="1"/>
</dbReference>
<feature type="disulfide bond" evidence="15">
    <location>
        <begin position="362"/>
        <end position="385"/>
    </location>
</feature>
<dbReference type="FunFam" id="3.10.250.10:FF:000011">
    <property type="entry name" value="Scavenger receptor class A member 5"/>
    <property type="match status" value="2"/>
</dbReference>
<feature type="disulfide bond" evidence="16">
    <location>
        <begin position="2086"/>
        <end position="2096"/>
    </location>
</feature>
<dbReference type="FunFam" id="2.40.20.10:FF:000055">
    <property type="entry name" value="Uncharacterized protein"/>
    <property type="match status" value="1"/>
</dbReference>
<comment type="subcellular location">
    <subcellularLocation>
        <location evidence="1">Secreted</location>
    </subcellularLocation>
</comment>
<evidence type="ECO:0000256" key="18">
    <source>
        <dbReference type="SAM" id="SignalP"/>
    </source>
</evidence>
<feature type="disulfide bond" evidence="16">
    <location>
        <begin position="1154"/>
        <end position="1164"/>
    </location>
</feature>
<evidence type="ECO:0000256" key="16">
    <source>
        <dbReference type="PROSITE-ProRule" id="PRU00196"/>
    </source>
</evidence>
<evidence type="ECO:0000256" key="5">
    <source>
        <dbReference type="ARBA" id="ARBA00022572"/>
    </source>
</evidence>
<dbReference type="Pfam" id="PF00629">
    <property type="entry name" value="MAM"/>
    <property type="match status" value="2"/>
</dbReference>
<dbReference type="PROSITE" id="PS00420">
    <property type="entry name" value="SRCR_1"/>
    <property type="match status" value="6"/>
</dbReference>
<dbReference type="PRINTS" id="PR00018">
    <property type="entry name" value="KRINGLE"/>
</dbReference>
<dbReference type="InterPro" id="IPR001507">
    <property type="entry name" value="ZP_dom"/>
</dbReference>
<dbReference type="InterPro" id="IPR018056">
    <property type="entry name" value="Kringle_CS"/>
</dbReference>
<feature type="disulfide bond" evidence="16">
    <location>
        <begin position="1258"/>
        <end position="1268"/>
    </location>
</feature>
<dbReference type="PROSITE" id="PS00740">
    <property type="entry name" value="MAM_1"/>
    <property type="match status" value="2"/>
</dbReference>
<feature type="domain" description="SRCR" evidence="22">
    <location>
        <begin position="1769"/>
        <end position="1869"/>
    </location>
</feature>
<evidence type="ECO:0000256" key="6">
    <source>
        <dbReference type="ARBA" id="ARBA00022729"/>
    </source>
</evidence>
<feature type="domain" description="CUB" evidence="19">
    <location>
        <begin position="42"/>
        <end position="153"/>
    </location>
</feature>
<name>A0A8J9Z0M4_BRALA</name>
<feature type="disulfide bond" evidence="16">
    <location>
        <begin position="867"/>
        <end position="877"/>
    </location>
</feature>
<feature type="transmembrane region" description="Helical" evidence="17">
    <location>
        <begin position="3023"/>
        <end position="3048"/>
    </location>
</feature>
<dbReference type="GO" id="GO:0016020">
    <property type="term" value="C:membrane"/>
    <property type="evidence" value="ECO:0007669"/>
    <property type="project" value="InterPro"/>
</dbReference>
<dbReference type="PROSITE" id="PS50070">
    <property type="entry name" value="KRINGLE_2"/>
    <property type="match status" value="1"/>
</dbReference>
<dbReference type="SMART" id="SM00042">
    <property type="entry name" value="CUB"/>
    <property type="match status" value="6"/>
</dbReference>
<evidence type="ECO:0000256" key="2">
    <source>
        <dbReference type="ARBA" id="ARBA00009931"/>
    </source>
</evidence>
<keyword evidence="4" id="KW-0964">Secreted</keyword>
<evidence type="ECO:0000256" key="3">
    <source>
        <dbReference type="ARBA" id="ARBA00022448"/>
    </source>
</evidence>
<dbReference type="Gene3D" id="2.40.20.10">
    <property type="entry name" value="Plasminogen Kringle 4"/>
    <property type="match status" value="1"/>
</dbReference>
<feature type="disulfide bond" evidence="15">
    <location>
        <begin position="334"/>
        <end position="373"/>
    </location>
</feature>
<dbReference type="Pfam" id="PF23344">
    <property type="entry name" value="ZP-N"/>
    <property type="match status" value="1"/>
</dbReference>
<evidence type="ECO:0000313" key="25">
    <source>
        <dbReference type="Proteomes" id="UP000838412"/>
    </source>
</evidence>
<comment type="similarity">
    <text evidence="2">Belongs to the DMBT1 family.</text>
</comment>
<dbReference type="InterPro" id="IPR013320">
    <property type="entry name" value="ConA-like_dom_sf"/>
</dbReference>
<dbReference type="PRINTS" id="PR00258">
    <property type="entry name" value="SPERACTRCPTR"/>
</dbReference>
<feature type="domain" description="SRCR" evidence="22">
    <location>
        <begin position="668"/>
        <end position="767"/>
    </location>
</feature>
<feature type="disulfide bond" evidence="16">
    <location>
        <begin position="2641"/>
        <end position="2702"/>
    </location>
</feature>
<evidence type="ECO:0000256" key="4">
    <source>
        <dbReference type="ARBA" id="ARBA00022525"/>
    </source>
</evidence>
<keyword evidence="10" id="KW-0325">Glycoprotein</keyword>
<evidence type="ECO:0000256" key="11">
    <source>
        <dbReference type="ARBA" id="ARBA00030560"/>
    </source>
</evidence>
<feature type="disulfide bond" evidence="16">
    <location>
        <begin position="2227"/>
        <end position="2237"/>
    </location>
</feature>
<feature type="domain" description="SRCR" evidence="22">
    <location>
        <begin position="2158"/>
        <end position="2258"/>
    </location>
</feature>
<feature type="disulfide bond" evidence="16">
    <location>
        <begin position="2196"/>
        <end position="2257"/>
    </location>
</feature>
<keyword evidence="17" id="KW-0472">Membrane</keyword>
<dbReference type="PANTHER" id="PTHR48071">
    <property type="entry name" value="SRCR DOMAIN-CONTAINING PROTEIN"/>
    <property type="match status" value="1"/>
</dbReference>
<feature type="disulfide bond" evidence="16">
    <location>
        <begin position="2370"/>
        <end position="2380"/>
    </location>
</feature>
<evidence type="ECO:0000256" key="17">
    <source>
        <dbReference type="SAM" id="Phobius"/>
    </source>
</evidence>
<feature type="domain" description="MAM" evidence="20">
    <location>
        <begin position="1297"/>
        <end position="1455"/>
    </location>
</feature>
<feature type="disulfide bond" evidence="15">
    <location>
        <begin position="313"/>
        <end position="390"/>
    </location>
</feature>
<accession>A0A8J9Z0M4</accession>
<dbReference type="PROSITE" id="PS50287">
    <property type="entry name" value="SRCR_2"/>
    <property type="match status" value="10"/>
</dbReference>
<dbReference type="Gene3D" id="2.60.120.200">
    <property type="match status" value="2"/>
</dbReference>
<feature type="disulfide bond" evidence="16">
    <location>
        <begin position="2628"/>
        <end position="2692"/>
    </location>
</feature>
<dbReference type="SMART" id="SM00202">
    <property type="entry name" value="SR"/>
    <property type="match status" value="10"/>
</dbReference>
<keyword evidence="25" id="KW-1185">Reference proteome</keyword>
<dbReference type="FunFam" id="3.10.250.10:FF:000006">
    <property type="entry name" value="neurotrypsin isoform X2"/>
    <property type="match status" value="2"/>
</dbReference>
<keyword evidence="7" id="KW-0677">Repeat</keyword>
<evidence type="ECO:0000259" key="22">
    <source>
        <dbReference type="PROSITE" id="PS50287"/>
    </source>
</evidence>
<feature type="disulfide bond" evidence="16">
    <location>
        <begin position="1794"/>
        <end position="1858"/>
    </location>
</feature>
<keyword evidence="3" id="KW-0813">Transport</keyword>
<feature type="disulfide bond" evidence="16">
    <location>
        <begin position="602"/>
        <end position="663"/>
    </location>
</feature>
<dbReference type="FunFam" id="2.60.120.290:FF:000001">
    <property type="entry name" value="CUB and sushi domain-containing protein 3 isoform X1"/>
    <property type="match status" value="1"/>
</dbReference>
<dbReference type="Gene3D" id="2.60.40.4100">
    <property type="entry name" value="Zona pellucida, ZP-C domain"/>
    <property type="match status" value="1"/>
</dbReference>
<feature type="domain" description="SRCR" evidence="22">
    <location>
        <begin position="564"/>
        <end position="664"/>
    </location>
</feature>
<dbReference type="PROSITE" id="PS50060">
    <property type="entry name" value="MAM_2"/>
    <property type="match status" value="3"/>
</dbReference>
<feature type="domain" description="SRCR" evidence="22">
    <location>
        <begin position="1190"/>
        <end position="1288"/>
    </location>
</feature>
<dbReference type="InterPro" id="IPR000001">
    <property type="entry name" value="Kringle"/>
</dbReference>
<keyword evidence="17" id="KW-0812">Transmembrane</keyword>
<feature type="disulfide bond" evidence="16">
    <location>
        <begin position="736"/>
        <end position="746"/>
    </location>
</feature>
<dbReference type="Pfam" id="PF00100">
    <property type="entry name" value="Zona_pellucida"/>
    <property type="match status" value="1"/>
</dbReference>
<evidence type="ECO:0000256" key="7">
    <source>
        <dbReference type="ARBA" id="ARBA00022737"/>
    </source>
</evidence>
<evidence type="ECO:0000313" key="24">
    <source>
        <dbReference type="EMBL" id="CAH1245321.1"/>
    </source>
</evidence>
<dbReference type="InterPro" id="IPR013806">
    <property type="entry name" value="Kringle-like"/>
</dbReference>
<keyword evidence="17" id="KW-1133">Transmembrane helix</keyword>
<feature type="domain" description="SRCR" evidence="22">
    <location>
        <begin position="2017"/>
        <end position="2117"/>
    </location>
</feature>
<evidence type="ECO:0000256" key="1">
    <source>
        <dbReference type="ARBA" id="ARBA00004613"/>
    </source>
</evidence>
<dbReference type="SUPFAM" id="SSF49854">
    <property type="entry name" value="Spermadhesin, CUB domain"/>
    <property type="match status" value="6"/>
</dbReference>
<dbReference type="InterPro" id="IPR055356">
    <property type="entry name" value="ZP-N"/>
</dbReference>
<evidence type="ECO:0000256" key="10">
    <source>
        <dbReference type="ARBA" id="ARBA00023180"/>
    </source>
</evidence>
<evidence type="ECO:0000256" key="15">
    <source>
        <dbReference type="PROSITE-ProRule" id="PRU00121"/>
    </source>
</evidence>
<feature type="disulfide bond" evidence="16">
    <location>
        <begin position="633"/>
        <end position="643"/>
    </location>
</feature>
<dbReference type="Gene3D" id="2.60.40.3210">
    <property type="entry name" value="Zona pellucida, ZP-N domain"/>
    <property type="match status" value="1"/>
</dbReference>
<sequence length="3068" mass="341712">MAPKMGTFWLVLVAASVVLASPKKEKPVQLERAERQSLPIACSGAFTNQSSGTIESPYYPQDYYNGANCLWYITVSPGAIVEMVLYDYLIEDGWDFLYIYDGGSLASPLLATVTGDGRGNPATFNSSTNVAVLKFTSDGSVTERGFHLDFYERFYQVAPPTPVPDPSPACPNSRIYSSEGYISSPGFSAGFNNYTSDLHCVWEIVNPFGTPMNIWFVSFDLECDYDFLNVYTGDAIHRYSCKMDQSYGCNITTTGPSVTFEFTSDSRDNRLGFFIGYESAKFTDLQETQPQHTSGDPWPGFACQIEPPEEPDCYTGDGSDYRGRVNVTENGYTCQRWDVQVPHYHVYSPDRFPQYGLEENYCRNPGNGYKPWCYTTSPGVRIEYCDVRECADFTTPAPGFEAPAAWNDTVEYTECGGTLYLDAGFIDSPGFGITNYPDNARCVWTIIDPNDWGFRIIFGDVGMECGYDYVTIIDGPANGTEIGTFCDPQSCGYDTTQSTFTVIFTSDSSMSARGWRLQFGSLFIPTVYPAFPITALPACNNVIDFGLTSPAPGLTTPSTDDVQVILVDGNGYNSGLVEIFYNGQWGSICDDGFDKADADVICRHLGFSEAETFYGDAYFGEGHGPIWLDELACTGDENLITECSHPGWGVHNCQHKEDVGVVCTEFQIRLVDGDFDHGRLEVFHQGQWGTVCDDNFGPTEADVACRQLGFPGASPSQPVISWGAGTGPIWMDDVKCTGTETSLDDCDQRGFGSHNCDHTEDVGLICEVPVTTTEFVPTTPPQTTLFPDNGIITFSSFSVRLAHGGPNFGRIEVFVNGTWGTVCDDRFGAEEARVVCQELGFQDYISFAGGAHYGLGTGQIWMDDVQCTGKEPSIQFCQHRGWGVENCGHHEDVGVECQGPDRTLISCDFDVDTCNFTLDNSADFLWRRQTGRTPSSATGPSFDHTSAHGYYMYIEASSPRQPGDVARLVSPTLNAYGTHCLQFAYHVYGDSIGELRVKVGSDLVFFRNASEGDSWQDAQLEVSLNNNQLVFEGVVGLTWRGDIAIDDVLLYSGHCRSNVIATTEAPTTPVPESTIPSVINLSDYDVRLSDGGYSFGRVEVRVNGEWGTICDDGTGRTEAEVICRELGFPGLDTFHYGAYYGEGSGKIWLSDLKCTGTETQIRQCAHADWGVNSCTHAHDLSVDCLQEFEIRLADGGTNYGRVEVKHDGQWGSICDDDFGASEARVVCRELGFPDYETFHYGAFYGEGTGPVWLNNLVCNGFENSLEDCTNSGWGASCTHAHDVSVICQGAVSTGISVDCDFEQDMCGYYNYKFTRNQGPTNNMTATGPDGDNTVGDGFYMYTESAELSPGDAAFLLSPAVSKFAPRQSCLQFAYHMYGADIGDLKLYVQNGTTNWYQPFDRSGDQGNTWQTETIDLNTPVGQVMFIGIRKAGSNIGRAGDIAVDDIKHFWGPCSLGGTKVSPELRQFVGIKMAALWVILHLMLVLSDGIALGEEGGPVGPCGGHAHITQSPGFIESPNYPNNYFNNADCQWTIIGHPGSTVQVVVELYDLGSCCDSLVIYDGRFSDSPLLATWWTTAWNNWWTAGNTEYYNSLTTNAASTDPNWWQQTTDWPWGTGGPPTIACGGYMTQASGIIESPYYPNPYFCDANCQWTISVAPGSTIRVVVERYDIESGYDYLYVYDGRSTSSQLIERLTGTGSWRYYYSSSNDVLILFTSDESYVDNGFRIRYQELNGNDTTEDSTTAPDSWWTTAWNDWWTGTYTDYYQNFQVRLMGGNYYSYGRVEVYFNGQWGTVCDDSFDYRDARVICRELGFSDYVTYHHDAFYGPGSGQIWMDDVDCSGTETSLQHCRHNGWGNSNCGHGEDVSVVCGYYMYIETSSGQRGDVARLATQIIYDAWPHCLQFAYHMYGTDVNQLRVLVGSNVVWSRSYNQGSSWHLASVDVYIYNTQVVFEGVRGSSFRGDIAIDDVVLYPGSCPWTDSTNVTDHEKPTTAPDGWWTTAWNNWWTASNTGNYNNFQVRLRGGDNNSYGRVEIYYSGQWGTVCDDDFGWQEARVICRQLGFYDYYTYHKNAYFGQGSGPIWMDDLSCTGSESMLQYCSHSGWGSHNCGHWEDIGVVCGPQASTPEPYTGRQTDNYWRTTGAWDNWGTPGNIEPYQYFQVRLSGGDGYSYGRVEVYYNGQWGTVCDDNFWRQEARVVCRELGFSDYYTYHHDAYFGQGSGPIWMDNLNCSGSESSLQYCSHYGWGSHNCGHWEDIGVVCGPQASTPGPEPYTGRQTDAPWWWTTAWNNWWTPGNIEPYQNFQVRLKGGDNYSYGRVEVYYNGQWGTVCDDNFGGQDARVICRELGFYDYYTYHYYAYFGEGSGPIWMDNLRCSGSESSLQYCSHSGWGSHNCGHWEDIGVVCGRQVSSPEPYTRWQTDNWWNTDSTLRTEETSTEELTTPSWWDQDTDYWGTAGPPIPCGWYSTQSFGVIDSPHYPNNYFNNANCQWTIVVSPGSSLEIAVEHYNLESCCDHLKIYDGRFTSSPRLASLSGSGVSRYYHSSSNEILVHFTSDSSVAGNGFRIRFNELHGTGITEEPTAAPDSWWTTAWNNWWTAGNTYPYYNFQVRLRGGDYYSYGRVEVYYNGQWGTVCDDGFDYREARVICRELGFSDYVTYHHSAYYGQGSGPIWMDDLNCNGYESSLQYCPRNGWGNHDCGHGEDVSVVCGGVNGTDLPTTNPPWHTSQPDLGMTGSCDSDMMTVTFDMWVAPWLDGNLMHFADPTCKAINNGSHLILATKLSDCGTSRNETDDYVIYTNKVLMYSSNHSVIIRDLQLEVPVTCKLPRKSVVSAQFTADSNAVRYNLEREGKFDIALQFYGSSSFYYAYTGPVGLQLNEMAYAQARLNSDDDLRIMVDSCVATPSQNPSDTVIYSVIENNCPKDSTVMTYYTPSPKVERFGFRAFQFTTGQNKVYLHCLVQVCDGSDPSSRCTQGCMRRDAREKRDATPSNQLRQVSAGPIFLRMPGDDEGVEFSAEKKTFASGNFAQTPALTIAIAAVAGLAVVVLGIAAMAFVYKHRRDKMAFRYQPVHTADTY</sequence>
<feature type="domain" description="CUB" evidence="19">
    <location>
        <begin position="1623"/>
        <end position="1731"/>
    </location>
</feature>
<dbReference type="InterPro" id="IPR038178">
    <property type="entry name" value="Kringle_sf"/>
</dbReference>
<feature type="disulfide bond" evidence="14">
    <location>
        <begin position="415"/>
        <end position="442"/>
    </location>
</feature>
<feature type="disulfide bond" evidence="16">
    <location>
        <begin position="2672"/>
        <end position="2682"/>
    </location>
</feature>
<feature type="chain" id="PRO_5035436894" description="Scavenger receptor cysteine-rich domain-containing protein DMBT1" evidence="18">
    <location>
        <begin position="21"/>
        <end position="3068"/>
    </location>
</feature>
<dbReference type="Pfam" id="PF00530">
    <property type="entry name" value="SRCR"/>
    <property type="match status" value="10"/>
</dbReference>
<dbReference type="CDD" id="cd06263">
    <property type="entry name" value="MAM"/>
    <property type="match status" value="3"/>
</dbReference>
<dbReference type="PROSITE" id="PS00021">
    <property type="entry name" value="KRINGLE_1"/>
    <property type="match status" value="1"/>
</dbReference>
<feature type="disulfide bond" evidence="16">
    <location>
        <begin position="1110"/>
        <end position="1174"/>
    </location>
</feature>
<dbReference type="SMART" id="SM00130">
    <property type="entry name" value="KR"/>
    <property type="match status" value="1"/>
</dbReference>
<feature type="disulfide bond" evidence="14">
    <location>
        <begin position="42"/>
        <end position="69"/>
    </location>
</feature>
<feature type="domain" description="Kringle" evidence="21">
    <location>
        <begin position="312"/>
        <end position="390"/>
    </location>
</feature>
<dbReference type="InterPro" id="IPR042235">
    <property type="entry name" value="ZP-C_dom"/>
</dbReference>
<dbReference type="FunFam" id="3.10.250.10:FF:000026">
    <property type="entry name" value="Tequila, isoform D"/>
    <property type="match status" value="2"/>
</dbReference>
<dbReference type="InterPro" id="IPR036772">
    <property type="entry name" value="SRCR-like_dom_sf"/>
</dbReference>
<evidence type="ECO:0000256" key="14">
    <source>
        <dbReference type="PROSITE-ProRule" id="PRU00059"/>
    </source>
</evidence>
<dbReference type="CDD" id="cd00108">
    <property type="entry name" value="KR"/>
    <property type="match status" value="1"/>
</dbReference>
<keyword evidence="5 15" id="KW-0420">Kringle</keyword>
<feature type="domain" description="SRCR" evidence="22">
    <location>
        <begin position="2603"/>
        <end position="2703"/>
    </location>
</feature>
<dbReference type="Pfam" id="PF00051">
    <property type="entry name" value="Kringle"/>
    <property type="match status" value="1"/>
</dbReference>
<dbReference type="OrthoDB" id="6286334at2759"/>
<feature type="disulfide bond" evidence="16">
    <location>
        <begin position="705"/>
        <end position="766"/>
    </location>
</feature>
<dbReference type="FunFam" id="3.10.250.10:FF:000001">
    <property type="entry name" value="Lysyl oxidase 4 isoform X1"/>
    <property type="match status" value="4"/>
</dbReference>
<dbReference type="SUPFAM" id="SSF49899">
    <property type="entry name" value="Concanavalin A-like lectins/glucanases"/>
    <property type="match status" value="3"/>
</dbReference>
<feature type="domain" description="SRCR" evidence="22">
    <location>
        <begin position="799"/>
        <end position="898"/>
    </location>
</feature>
<gene>
    <name evidence="24" type="primary">DMBT1</name>
    <name evidence="24" type="ORF">BLAG_LOCUS7691</name>
</gene>
<dbReference type="InterPro" id="IPR055355">
    <property type="entry name" value="ZP-C"/>
</dbReference>
<keyword evidence="8" id="KW-0653">Protein transport</keyword>
<feature type="disulfide bond" evidence="16">
    <location>
        <begin position="836"/>
        <end position="897"/>
    </location>
</feature>
<evidence type="ECO:0000259" key="20">
    <source>
        <dbReference type="PROSITE" id="PS50060"/>
    </source>
</evidence>
<feature type="disulfide bond" evidence="16">
    <location>
        <begin position="2326"/>
        <end position="2390"/>
    </location>
</feature>
<evidence type="ECO:0000256" key="12">
    <source>
        <dbReference type="ARBA" id="ARBA00047197"/>
    </source>
</evidence>
<dbReference type="InterPro" id="IPR001190">
    <property type="entry name" value="SRCR"/>
</dbReference>
<feature type="domain" description="MAM" evidence="20">
    <location>
        <begin position="905"/>
        <end position="1057"/>
    </location>
</feature>
<evidence type="ECO:0000259" key="21">
    <source>
        <dbReference type="PROSITE" id="PS50070"/>
    </source>
</evidence>
<feature type="domain" description="MAM" evidence="20">
    <location>
        <begin position="1796"/>
        <end position="1976"/>
    </location>
</feature>
<organism evidence="24 25">
    <name type="scientific">Branchiostoma lanceolatum</name>
    <name type="common">Common lancelet</name>
    <name type="synonym">Amphioxus lanceolatum</name>
    <dbReference type="NCBI Taxonomy" id="7740"/>
    <lineage>
        <taxon>Eukaryota</taxon>
        <taxon>Metazoa</taxon>
        <taxon>Chordata</taxon>
        <taxon>Cephalochordata</taxon>
        <taxon>Leptocardii</taxon>
        <taxon>Amphioxiformes</taxon>
        <taxon>Branchiostomatidae</taxon>
        <taxon>Branchiostoma</taxon>
    </lineage>
</organism>
<dbReference type="InterPro" id="IPR000859">
    <property type="entry name" value="CUB_dom"/>
</dbReference>
<dbReference type="Proteomes" id="UP000838412">
    <property type="component" value="Chromosome 14"/>
</dbReference>
<feature type="domain" description="CUB" evidence="19">
    <location>
        <begin position="170"/>
        <end position="280"/>
    </location>
</feature>
<feature type="disulfide bond" evidence="16">
    <location>
        <begin position="2339"/>
        <end position="2400"/>
    </location>
</feature>
<feature type="domain" description="CUB" evidence="19">
    <location>
        <begin position="415"/>
        <end position="522"/>
    </location>
</feature>
<feature type="domain" description="ZP" evidence="23">
    <location>
        <begin position="2729"/>
        <end position="2971"/>
    </location>
</feature>
<dbReference type="CDD" id="cd00041">
    <property type="entry name" value="CUB"/>
    <property type="match status" value="5"/>
</dbReference>
<feature type="disulfide bond" evidence="16">
    <location>
        <begin position="823"/>
        <end position="887"/>
    </location>
</feature>
<comment type="caution">
    <text evidence="16">Lacks conserved residue(s) required for the propagation of feature annotation.</text>
</comment>
<feature type="disulfide bond" evidence="16">
    <location>
        <begin position="2183"/>
        <end position="2247"/>
    </location>
</feature>
<reference evidence="24" key="1">
    <citation type="submission" date="2022-01" db="EMBL/GenBank/DDBJ databases">
        <authorList>
            <person name="Braso-Vives M."/>
        </authorList>
    </citation>
    <scope>NUCLEOTIDE SEQUENCE</scope>
</reference>
<feature type="disulfide bond" evidence="16">
    <location>
        <begin position="1123"/>
        <end position="1184"/>
    </location>
</feature>
<dbReference type="SUPFAM" id="SSF57440">
    <property type="entry name" value="Kringle-like"/>
    <property type="match status" value="1"/>
</dbReference>
<dbReference type="GO" id="GO:0015031">
    <property type="term" value="P:protein transport"/>
    <property type="evidence" value="ECO:0007669"/>
    <property type="project" value="UniProtKB-KW"/>
</dbReference>
<feature type="disulfide bond" evidence="16">
    <location>
        <begin position="1838"/>
        <end position="1848"/>
    </location>
</feature>
<feature type="signal peptide" evidence="18">
    <location>
        <begin position="1"/>
        <end position="20"/>
    </location>
</feature>
<evidence type="ECO:0000259" key="23">
    <source>
        <dbReference type="PROSITE" id="PS51034"/>
    </source>
</evidence>
<keyword evidence="6 18" id="KW-0732">Signal</keyword>
<dbReference type="PROSITE" id="PS01180">
    <property type="entry name" value="CUB"/>
    <property type="match status" value="6"/>
</dbReference>
<feature type="disulfide bond" evidence="16">
    <location>
        <begin position="692"/>
        <end position="756"/>
    </location>
</feature>
<feature type="domain" description="SRCR" evidence="22">
    <location>
        <begin position="2301"/>
        <end position="2401"/>
    </location>
</feature>
<dbReference type="PROSITE" id="PS51034">
    <property type="entry name" value="ZP_2"/>
    <property type="match status" value="1"/>
</dbReference>
<feature type="domain" description="CUB" evidence="19">
    <location>
        <begin position="2457"/>
        <end position="2565"/>
    </location>
</feature>
<evidence type="ECO:0000259" key="19">
    <source>
        <dbReference type="PROSITE" id="PS01180"/>
    </source>
</evidence>
<dbReference type="SUPFAM" id="SSF56487">
    <property type="entry name" value="SRCR-like"/>
    <property type="match status" value="10"/>
</dbReference>
<dbReference type="Gene3D" id="2.60.120.290">
    <property type="entry name" value="Spermadhesin, CUB domain"/>
    <property type="match status" value="6"/>
</dbReference>
<feature type="disulfide bond" evidence="16">
    <location>
        <begin position="589"/>
        <end position="653"/>
    </location>
</feature>
<dbReference type="EMBL" id="OV696699">
    <property type="protein sequence ID" value="CAH1245321.1"/>
    <property type="molecule type" value="Genomic_DNA"/>
</dbReference>
<dbReference type="GO" id="GO:0005576">
    <property type="term" value="C:extracellular region"/>
    <property type="evidence" value="ECO:0007669"/>
    <property type="project" value="UniProtKB-SubCell"/>
</dbReference>
<feature type="disulfide bond" evidence="16">
    <location>
        <begin position="2055"/>
        <end position="2116"/>
    </location>
</feature>
<dbReference type="SMART" id="SM00241">
    <property type="entry name" value="ZP"/>
    <property type="match status" value="1"/>
</dbReference>
<dbReference type="Gene3D" id="3.10.250.10">
    <property type="entry name" value="SRCR-like domain"/>
    <property type="match status" value="10"/>
</dbReference>
<feature type="domain" description="SRCR" evidence="22">
    <location>
        <begin position="1086"/>
        <end position="1185"/>
    </location>
</feature>
<dbReference type="InterPro" id="IPR000998">
    <property type="entry name" value="MAM_dom"/>
</dbReference>
<dbReference type="SMART" id="SM00137">
    <property type="entry name" value="MAM"/>
    <property type="match status" value="3"/>
</dbReference>
<feature type="domain" description="CUB" evidence="19">
    <location>
        <begin position="1501"/>
        <end position="1549"/>
    </location>
</feature>